<dbReference type="PROSITE" id="PS00687">
    <property type="entry name" value="ALDEHYDE_DEHYDR_GLU"/>
    <property type="match status" value="1"/>
</dbReference>
<comment type="caution">
    <text evidence="5">The sequence shown here is derived from an EMBL/GenBank/DDBJ whole genome shotgun (WGS) entry which is preliminary data.</text>
</comment>
<dbReference type="InterPro" id="IPR015590">
    <property type="entry name" value="Aldehyde_DH_dom"/>
</dbReference>
<dbReference type="SUPFAM" id="SSF53720">
    <property type="entry name" value="ALDH-like"/>
    <property type="match status" value="1"/>
</dbReference>
<feature type="active site" evidence="2">
    <location>
        <position position="257"/>
    </location>
</feature>
<organism evidence="5 6">
    <name type="scientific">Catenulispora pinistramenti</name>
    <dbReference type="NCBI Taxonomy" id="2705254"/>
    <lineage>
        <taxon>Bacteria</taxon>
        <taxon>Bacillati</taxon>
        <taxon>Actinomycetota</taxon>
        <taxon>Actinomycetes</taxon>
        <taxon>Catenulisporales</taxon>
        <taxon>Catenulisporaceae</taxon>
        <taxon>Catenulispora</taxon>
    </lineage>
</organism>
<evidence type="ECO:0000256" key="3">
    <source>
        <dbReference type="RuleBase" id="RU003345"/>
    </source>
</evidence>
<evidence type="ECO:0000313" key="5">
    <source>
        <dbReference type="EMBL" id="MBS2552642.1"/>
    </source>
</evidence>
<evidence type="ECO:0000256" key="2">
    <source>
        <dbReference type="PROSITE-ProRule" id="PRU10007"/>
    </source>
</evidence>
<sequence>MGLFDYAPAPESRSVVDLKPSYGLFVDGEFVDGSAGAFKSVNPATEEVLAEVAMADAADVDRAVAVARRAYDEVWSRMPGNERAKYIFRIARIIQERARELAVLESLDNGKPIRESRDVDIPLAAAHFFYYAGWADKLGHANLGPDPRPLGVAGQVIPWNFPLLMLAWKVAPALACGNTVVLKPAETTPLTALLFAEICQQADLPPGVVNILTGAGATGAAVVGHPGVDKVAFTGSTEVGRMIAKQVAGTSKKVTLELGGKAANLVFEDAPLEQAIEGIVDGIFFNQGHVCCAGSRLLVQESVAEEVVDRLRERMKTLRVGDPLDKNTDIGAINSAEQLAKIRTLTEAGEAEGATRWSPPCELPERGFFFAPTIFTGVSQAHRIAHEEIFGPVLSVLTFRTPAEAVEKANNTAYGLSAGVWTDKGSRILWLAKQMRAGVVWANTFNRFDPTSPFGGYKESGYGREGGRHGLEAYLDV</sequence>
<keyword evidence="6" id="KW-1185">Reference proteome</keyword>
<evidence type="ECO:0000259" key="4">
    <source>
        <dbReference type="Pfam" id="PF00171"/>
    </source>
</evidence>
<comment type="similarity">
    <text evidence="3">Belongs to the aldehyde dehydrogenase family.</text>
</comment>
<accession>A0ABS5L2T0</accession>
<dbReference type="RefSeq" id="WP_212018423.1">
    <property type="nucleotide sequence ID" value="NZ_JAAFYZ010000200.1"/>
</dbReference>
<dbReference type="Gene3D" id="3.40.605.10">
    <property type="entry name" value="Aldehyde Dehydrogenase, Chain A, domain 1"/>
    <property type="match status" value="1"/>
</dbReference>
<proteinExistence type="inferred from homology"/>
<gene>
    <name evidence="5" type="ORF">KGQ19_37880</name>
</gene>
<dbReference type="Gene3D" id="3.40.309.10">
    <property type="entry name" value="Aldehyde Dehydrogenase, Chain A, domain 2"/>
    <property type="match status" value="1"/>
</dbReference>
<protein>
    <submittedName>
        <fullName evidence="5">Aldehyde dehydrogenase family protein</fullName>
    </submittedName>
</protein>
<dbReference type="PANTHER" id="PTHR11699">
    <property type="entry name" value="ALDEHYDE DEHYDROGENASE-RELATED"/>
    <property type="match status" value="1"/>
</dbReference>
<dbReference type="InterPro" id="IPR016161">
    <property type="entry name" value="Ald_DH/histidinol_DH"/>
</dbReference>
<feature type="domain" description="Aldehyde dehydrogenase" evidence="4">
    <location>
        <begin position="30"/>
        <end position="476"/>
    </location>
</feature>
<dbReference type="EMBL" id="JAAFYZ010000200">
    <property type="protein sequence ID" value="MBS2552642.1"/>
    <property type="molecule type" value="Genomic_DNA"/>
</dbReference>
<evidence type="ECO:0000256" key="1">
    <source>
        <dbReference type="ARBA" id="ARBA00023002"/>
    </source>
</evidence>
<name>A0ABS5L2T0_9ACTN</name>
<dbReference type="CDD" id="cd07111">
    <property type="entry name" value="ALDH_F16"/>
    <property type="match status" value="1"/>
</dbReference>
<dbReference type="Proteomes" id="UP000730482">
    <property type="component" value="Unassembled WGS sequence"/>
</dbReference>
<dbReference type="InterPro" id="IPR016163">
    <property type="entry name" value="Ald_DH_C"/>
</dbReference>
<dbReference type="InterPro" id="IPR029510">
    <property type="entry name" value="Ald_DH_CS_GLU"/>
</dbReference>
<dbReference type="InterPro" id="IPR016162">
    <property type="entry name" value="Ald_DH_N"/>
</dbReference>
<dbReference type="Pfam" id="PF00171">
    <property type="entry name" value="Aldedh"/>
    <property type="match status" value="1"/>
</dbReference>
<evidence type="ECO:0000313" key="6">
    <source>
        <dbReference type="Proteomes" id="UP000730482"/>
    </source>
</evidence>
<reference evidence="5 6" key="1">
    <citation type="submission" date="2020-02" db="EMBL/GenBank/DDBJ databases">
        <title>Acidophilic actinobacteria isolated from forest soil.</title>
        <authorList>
            <person name="Golinska P."/>
        </authorList>
    </citation>
    <scope>NUCLEOTIDE SEQUENCE [LARGE SCALE GENOMIC DNA]</scope>
    <source>
        <strain evidence="5 6">NL8</strain>
    </source>
</reference>
<keyword evidence="1 3" id="KW-0560">Oxidoreductase</keyword>